<dbReference type="InterPro" id="IPR011053">
    <property type="entry name" value="Single_hybrid_motif"/>
</dbReference>
<dbReference type="Pfam" id="PF01597">
    <property type="entry name" value="GCV_H"/>
    <property type="match status" value="1"/>
</dbReference>
<dbReference type="AlphaFoldDB" id="A0AAE3EFD8"/>
<name>A0AAE3EFD8_9SPIR</name>
<evidence type="ECO:0000313" key="1">
    <source>
        <dbReference type="EMBL" id="MCD1653795.1"/>
    </source>
</evidence>
<organism evidence="1 2">
    <name type="scientific">Teretinema zuelzerae</name>
    <dbReference type="NCBI Taxonomy" id="156"/>
    <lineage>
        <taxon>Bacteria</taxon>
        <taxon>Pseudomonadati</taxon>
        <taxon>Spirochaetota</taxon>
        <taxon>Spirochaetia</taxon>
        <taxon>Spirochaetales</taxon>
        <taxon>Treponemataceae</taxon>
        <taxon>Teretinema</taxon>
    </lineage>
</organism>
<dbReference type="Proteomes" id="UP001198163">
    <property type="component" value="Unassembled WGS sequence"/>
</dbReference>
<gene>
    <name evidence="1" type="ORF">K7J14_03660</name>
</gene>
<keyword evidence="2" id="KW-1185">Reference proteome</keyword>
<reference evidence="1" key="1">
    <citation type="submission" date="2021-08" db="EMBL/GenBank/DDBJ databases">
        <title>Comparative analyses of Brucepasteria parasyntrophica and Teretinema zuelzerae.</title>
        <authorList>
            <person name="Song Y."/>
            <person name="Brune A."/>
        </authorList>
    </citation>
    <scope>NUCLEOTIDE SEQUENCE</scope>
    <source>
        <strain evidence="1">DSM 1903</strain>
    </source>
</reference>
<proteinExistence type="predicted"/>
<dbReference type="Gene3D" id="2.40.50.100">
    <property type="match status" value="1"/>
</dbReference>
<dbReference type="InterPro" id="IPR033753">
    <property type="entry name" value="GCV_H/Fam206"/>
</dbReference>
<evidence type="ECO:0000313" key="2">
    <source>
        <dbReference type="Proteomes" id="UP001198163"/>
    </source>
</evidence>
<sequence length="142" mass="15619">MTEKTNDDCPGDRFYTERRLWIKKMQSGAAAAYEAGLAPQAFAAFGAPLYLETPGAGKTVPENRTLILFESAKTVAEIPAPFELTITDIHEALVDEPKNAAGDPWNSWLFRFTADENAVENARKNGALLDAETFARAIRNRA</sequence>
<dbReference type="EMBL" id="JAINWA010000001">
    <property type="protein sequence ID" value="MCD1653795.1"/>
    <property type="molecule type" value="Genomic_DNA"/>
</dbReference>
<protein>
    <submittedName>
        <fullName evidence="1">Uncharacterized protein</fullName>
    </submittedName>
</protein>
<comment type="caution">
    <text evidence="1">The sequence shown here is derived from an EMBL/GenBank/DDBJ whole genome shotgun (WGS) entry which is preliminary data.</text>
</comment>
<dbReference type="RefSeq" id="WP_230753246.1">
    <property type="nucleotide sequence ID" value="NZ_JAINWA010000001.1"/>
</dbReference>
<dbReference type="SUPFAM" id="SSF51230">
    <property type="entry name" value="Single hybrid motif"/>
    <property type="match status" value="1"/>
</dbReference>
<accession>A0AAE3EFD8</accession>